<protein>
    <submittedName>
        <fullName evidence="1">Uncharacterized protein</fullName>
    </submittedName>
</protein>
<reference evidence="1" key="1">
    <citation type="journal article" date="2014" name="Int. J. Syst. Evol. Microbiol.">
        <title>Complete genome sequence of Corynebacterium casei LMG S-19264T (=DSM 44701T), isolated from a smear-ripened cheese.</title>
        <authorList>
            <consortium name="US DOE Joint Genome Institute (JGI-PGF)"/>
            <person name="Walter F."/>
            <person name="Albersmeier A."/>
            <person name="Kalinowski J."/>
            <person name="Ruckert C."/>
        </authorList>
    </citation>
    <scope>NUCLEOTIDE SEQUENCE</scope>
    <source>
        <strain evidence="1">JCM 19018</strain>
    </source>
</reference>
<proteinExistence type="predicted"/>
<gene>
    <name evidence="1" type="ORF">GCM10009067_38910</name>
</gene>
<evidence type="ECO:0000313" key="1">
    <source>
        <dbReference type="EMBL" id="GGK82913.1"/>
    </source>
</evidence>
<reference evidence="1" key="2">
    <citation type="submission" date="2020-09" db="EMBL/GenBank/DDBJ databases">
        <authorList>
            <person name="Sun Q."/>
            <person name="Ohkuma M."/>
        </authorList>
    </citation>
    <scope>NUCLEOTIDE SEQUENCE</scope>
    <source>
        <strain evidence="1">JCM 19018</strain>
    </source>
</reference>
<comment type="caution">
    <text evidence="1">The sequence shown here is derived from an EMBL/GenBank/DDBJ whole genome shotgun (WGS) entry which is preliminary data.</text>
</comment>
<sequence>MYDGQWPDINTSRPVVVKTLAQSPPNRRSRTRFHSNTYSWIVPNLNILRVDVQLRVLDPTPDCLLPFLP</sequence>
<organism evidence="1 2">
    <name type="scientific">Haloarcula sebkhae</name>
    <dbReference type="NCBI Taxonomy" id="932660"/>
    <lineage>
        <taxon>Archaea</taxon>
        <taxon>Methanobacteriati</taxon>
        <taxon>Methanobacteriota</taxon>
        <taxon>Stenosarchaea group</taxon>
        <taxon>Halobacteria</taxon>
        <taxon>Halobacteriales</taxon>
        <taxon>Haloarculaceae</taxon>
        <taxon>Haloarcula</taxon>
    </lineage>
</organism>
<dbReference type="AlphaFoldDB" id="A0A830EPR6"/>
<dbReference type="Proteomes" id="UP000614221">
    <property type="component" value="Unassembled WGS sequence"/>
</dbReference>
<evidence type="ECO:0000313" key="2">
    <source>
        <dbReference type="Proteomes" id="UP000614221"/>
    </source>
</evidence>
<accession>A0A830EPR6</accession>
<dbReference type="EMBL" id="BMPD01000010">
    <property type="protein sequence ID" value="GGK82913.1"/>
    <property type="molecule type" value="Genomic_DNA"/>
</dbReference>
<name>A0A830EPR6_9EURY</name>